<dbReference type="KEGG" id="amus:LMH87_007600"/>
<comment type="caution">
    <text evidence="1">The sequence shown here is derived from an EMBL/GenBank/DDBJ whole genome shotgun (WGS) entry which is preliminary data.</text>
</comment>
<gene>
    <name evidence="1" type="ORF">LMH87_007600</name>
</gene>
<protein>
    <submittedName>
        <fullName evidence="1">Uncharacterized protein</fullName>
    </submittedName>
</protein>
<keyword evidence="2" id="KW-1185">Reference proteome</keyword>
<proteinExistence type="predicted"/>
<sequence length="326" mass="35968">MPSPDSTTLAVEGCGVSVYNFIPNIQPLVDALPANSPQKHTLQLQIAEVGRRFKSASQRYEEVRSMVLDWIFDPACSVTAHHAAKFARLLERRLAYHTMAQPDGDGNGVSPALILHLATVVRSEPLQDPVSDPISQSWLFSQWCTLYSSLEPLDAIIMLETGMLHRLYGIDVLRMIEHKRQLLDRPDILDITTQTHNALSNMPRLLCLCDILQPAERNASAMTKVLDLLDAVAGPLSRALAKFSGEPIVAVGSGAEEQAKPDSNSVSINTAFELAKETRNFLPFCNSMEACLMKASGENDFDAIVAVGIQVNMMLQYIRVRELARI</sequence>
<evidence type="ECO:0000313" key="1">
    <source>
        <dbReference type="EMBL" id="KAJ4161568.1"/>
    </source>
</evidence>
<accession>A0A9W8QMV8</accession>
<evidence type="ECO:0000313" key="2">
    <source>
        <dbReference type="Proteomes" id="UP001144673"/>
    </source>
</evidence>
<organism evidence="1 2">
    <name type="scientific">Akanthomyces muscarius</name>
    <name type="common">Entomopathogenic fungus</name>
    <name type="synonym">Lecanicillium muscarium</name>
    <dbReference type="NCBI Taxonomy" id="2231603"/>
    <lineage>
        <taxon>Eukaryota</taxon>
        <taxon>Fungi</taxon>
        <taxon>Dikarya</taxon>
        <taxon>Ascomycota</taxon>
        <taxon>Pezizomycotina</taxon>
        <taxon>Sordariomycetes</taxon>
        <taxon>Hypocreomycetidae</taxon>
        <taxon>Hypocreales</taxon>
        <taxon>Cordycipitaceae</taxon>
        <taxon>Akanthomyces</taxon>
    </lineage>
</organism>
<dbReference type="RefSeq" id="XP_056057952.1">
    <property type="nucleotide sequence ID" value="XM_056199510.1"/>
</dbReference>
<reference evidence="1" key="1">
    <citation type="journal article" date="2023" name="Access Microbiol">
        <title>De-novo genome assembly for Akanthomyces muscarius, a biocontrol agent of insect agricultural pests.</title>
        <authorList>
            <person name="Erdos Z."/>
            <person name="Studholme D.J."/>
            <person name="Raymond B."/>
            <person name="Sharma M."/>
        </authorList>
    </citation>
    <scope>NUCLEOTIDE SEQUENCE</scope>
    <source>
        <strain evidence="1">Ve6</strain>
    </source>
</reference>
<dbReference type="GeneID" id="80894759"/>
<dbReference type="Proteomes" id="UP001144673">
    <property type="component" value="Unassembled WGS sequence"/>
</dbReference>
<name>A0A9W8QMV8_AKAMU</name>
<dbReference type="EMBL" id="JAJHUN010000002">
    <property type="protein sequence ID" value="KAJ4161568.1"/>
    <property type="molecule type" value="Genomic_DNA"/>
</dbReference>
<dbReference type="AlphaFoldDB" id="A0A9W8QMV8"/>